<feature type="transmembrane region" description="Helical" evidence="2">
    <location>
        <begin position="602"/>
        <end position="622"/>
    </location>
</feature>
<dbReference type="Proteomes" id="UP001172155">
    <property type="component" value="Unassembled WGS sequence"/>
</dbReference>
<keyword evidence="2" id="KW-1133">Transmembrane helix</keyword>
<gene>
    <name evidence="3" type="ORF">B0T18DRAFT_409891</name>
</gene>
<evidence type="ECO:0000256" key="2">
    <source>
        <dbReference type="SAM" id="Phobius"/>
    </source>
</evidence>
<keyword evidence="4" id="KW-1185">Reference proteome</keyword>
<name>A0AA40EU97_9PEZI</name>
<reference evidence="3" key="1">
    <citation type="submission" date="2023-06" db="EMBL/GenBank/DDBJ databases">
        <title>Genome-scale phylogeny and comparative genomics of the fungal order Sordariales.</title>
        <authorList>
            <consortium name="Lawrence Berkeley National Laboratory"/>
            <person name="Hensen N."/>
            <person name="Bonometti L."/>
            <person name="Westerberg I."/>
            <person name="Brannstrom I.O."/>
            <person name="Guillou S."/>
            <person name="Cros-Aarteil S."/>
            <person name="Calhoun S."/>
            <person name="Haridas S."/>
            <person name="Kuo A."/>
            <person name="Mondo S."/>
            <person name="Pangilinan J."/>
            <person name="Riley R."/>
            <person name="LaButti K."/>
            <person name="Andreopoulos B."/>
            <person name="Lipzen A."/>
            <person name="Chen C."/>
            <person name="Yanf M."/>
            <person name="Daum C."/>
            <person name="Ng V."/>
            <person name="Clum A."/>
            <person name="Steindorff A."/>
            <person name="Ohm R."/>
            <person name="Martin F."/>
            <person name="Silar P."/>
            <person name="Natvig D."/>
            <person name="Lalanne C."/>
            <person name="Gautier V."/>
            <person name="Ament-velasquez S.L."/>
            <person name="Kruys A."/>
            <person name="Hutchinson M.I."/>
            <person name="Powell A.J."/>
            <person name="Barry K."/>
            <person name="Miller A.N."/>
            <person name="Grigoriev I.V."/>
            <person name="Debuchy R."/>
            <person name="Gladieux P."/>
            <person name="Thoren M.H."/>
            <person name="Johannesson H."/>
        </authorList>
    </citation>
    <scope>NUCLEOTIDE SEQUENCE</scope>
    <source>
        <strain evidence="3">SMH3187-1</strain>
    </source>
</reference>
<keyword evidence="2" id="KW-0472">Membrane</keyword>
<proteinExistence type="predicted"/>
<accession>A0AA40EU97</accession>
<feature type="region of interest" description="Disordered" evidence="1">
    <location>
        <begin position="277"/>
        <end position="313"/>
    </location>
</feature>
<keyword evidence="2" id="KW-0812">Transmembrane</keyword>
<evidence type="ECO:0000313" key="4">
    <source>
        <dbReference type="Proteomes" id="UP001172155"/>
    </source>
</evidence>
<evidence type="ECO:0000313" key="3">
    <source>
        <dbReference type="EMBL" id="KAK0745643.1"/>
    </source>
</evidence>
<sequence>MSSGNGLPAAAGAPAVDDDGGSDNINNALSLVMCEDPAPRYNWFGRFDYDWFDSAGALELASVPYFETVPEQLHNMLATASAQRPLRLGFTSGDCTTVFESGTDRNVGVERNCTAACADPILLFTPANLRVCTALAGAALLVQNGTYQIDRADRATAETMDAWRIPELAAFDGAGVLRRVVGECIPESCAVPGLGRCVDDVLGLAGIEVGIGNLGVVTARLGRYCEGMEIGLSADITGPGVLLSYFFQSSLAMLFYLLLRASTSWMQRLDDFLTRRNDDTQIPSQDNNESNNNDGNVDSDERKSRRKCRSRTPFQDKVSDLRHKLSRSRLVDAVTSSLVEFQEAQVYFLVSVQLAILVSYNPDIGRADNDESEDGIITTTITTSSSGRLTDLSYAAVILNAGLAALLNTTSVACVLLVQFCLQRARMRWWYTLYLTTVSIVLVVVIFARRSRLAPPASGMWQQWREDAPLSACGGNPSPMTLCRPPRETAFLDNAISGYVMCGFGAVVWLGLVADQLATSYHKLERRSGGGDLCWKKSKGRRGVMKDSVPAWLKKGNRVWRGLITGYWLVIEISLPLLVGYHISVLVLVLKGAGIIGNAGSWSFGQIVAVMVWAPTIAKFIYYNTFGIKSGFEERIAKTHSIKKEKIEAKVADEAKI</sequence>
<protein>
    <submittedName>
        <fullName evidence="3">Uncharacterized protein</fullName>
    </submittedName>
</protein>
<organism evidence="3 4">
    <name type="scientific">Schizothecium vesticola</name>
    <dbReference type="NCBI Taxonomy" id="314040"/>
    <lineage>
        <taxon>Eukaryota</taxon>
        <taxon>Fungi</taxon>
        <taxon>Dikarya</taxon>
        <taxon>Ascomycota</taxon>
        <taxon>Pezizomycotina</taxon>
        <taxon>Sordariomycetes</taxon>
        <taxon>Sordariomycetidae</taxon>
        <taxon>Sordariales</taxon>
        <taxon>Schizotheciaceae</taxon>
        <taxon>Schizothecium</taxon>
    </lineage>
</organism>
<feature type="transmembrane region" description="Helical" evidence="2">
    <location>
        <begin position="394"/>
        <end position="418"/>
    </location>
</feature>
<feature type="transmembrane region" description="Helical" evidence="2">
    <location>
        <begin position="567"/>
        <end position="590"/>
    </location>
</feature>
<evidence type="ECO:0000256" key="1">
    <source>
        <dbReference type="SAM" id="MobiDB-lite"/>
    </source>
</evidence>
<dbReference type="AlphaFoldDB" id="A0AA40EU97"/>
<feature type="compositionally biased region" description="Low complexity" evidence="1">
    <location>
        <begin position="286"/>
        <end position="296"/>
    </location>
</feature>
<comment type="caution">
    <text evidence="3">The sequence shown here is derived from an EMBL/GenBank/DDBJ whole genome shotgun (WGS) entry which is preliminary data.</text>
</comment>
<dbReference type="EMBL" id="JAUKUD010000004">
    <property type="protein sequence ID" value="KAK0745643.1"/>
    <property type="molecule type" value="Genomic_DNA"/>
</dbReference>
<feature type="transmembrane region" description="Helical" evidence="2">
    <location>
        <begin position="430"/>
        <end position="448"/>
    </location>
</feature>
<feature type="transmembrane region" description="Helical" evidence="2">
    <location>
        <begin position="496"/>
        <end position="518"/>
    </location>
</feature>